<accession>A0A6G1GFX5</accession>
<dbReference type="EMBL" id="ML975150">
    <property type="protein sequence ID" value="KAF1816760.1"/>
    <property type="molecule type" value="Genomic_DNA"/>
</dbReference>
<organism evidence="1">
    <name type="scientific">Eremomyces bilateralis CBS 781.70</name>
    <dbReference type="NCBI Taxonomy" id="1392243"/>
    <lineage>
        <taxon>Eukaryota</taxon>
        <taxon>Fungi</taxon>
        <taxon>Dikarya</taxon>
        <taxon>Ascomycota</taxon>
        <taxon>Pezizomycotina</taxon>
        <taxon>Dothideomycetes</taxon>
        <taxon>Dothideomycetes incertae sedis</taxon>
        <taxon>Eremomycetales</taxon>
        <taxon>Eremomycetaceae</taxon>
        <taxon>Eremomyces</taxon>
    </lineage>
</organism>
<protein>
    <submittedName>
        <fullName evidence="1 3">Uncharacterized protein</fullName>
    </submittedName>
</protein>
<evidence type="ECO:0000313" key="1">
    <source>
        <dbReference type="EMBL" id="KAF1816760.1"/>
    </source>
</evidence>
<reference evidence="1 3" key="1">
    <citation type="submission" date="2020-01" db="EMBL/GenBank/DDBJ databases">
        <authorList>
            <consortium name="DOE Joint Genome Institute"/>
            <person name="Haridas S."/>
            <person name="Albert R."/>
            <person name="Binder M."/>
            <person name="Bloem J."/>
            <person name="Labutti K."/>
            <person name="Salamov A."/>
            <person name="Andreopoulos B."/>
            <person name="Baker S.E."/>
            <person name="Barry K."/>
            <person name="Bills G."/>
            <person name="Bluhm B.H."/>
            <person name="Cannon C."/>
            <person name="Castanera R."/>
            <person name="Culley D.E."/>
            <person name="Daum C."/>
            <person name="Ezra D."/>
            <person name="Gonzalez J.B."/>
            <person name="Henrissat B."/>
            <person name="Kuo A."/>
            <person name="Liang C."/>
            <person name="Lipzen A."/>
            <person name="Lutzoni F."/>
            <person name="Magnuson J."/>
            <person name="Mondo S."/>
            <person name="Nolan M."/>
            <person name="Ohm R."/>
            <person name="Pangilinan J."/>
            <person name="Park H.-J."/>
            <person name="Ramirez L."/>
            <person name="Alfaro M."/>
            <person name="Sun H."/>
            <person name="Tritt A."/>
            <person name="Yoshinaga Y."/>
            <person name="Zwiers L.-H."/>
            <person name="Turgeon B.G."/>
            <person name="Goodwin S.B."/>
            <person name="Spatafora J.W."/>
            <person name="Crous P.W."/>
            <person name="Grigoriev I.V."/>
        </authorList>
    </citation>
    <scope>NUCLEOTIDE SEQUENCE</scope>
    <source>
        <strain evidence="1 3">CBS 781.70</strain>
    </source>
</reference>
<dbReference type="OrthoDB" id="1077582at2759"/>
<evidence type="ECO:0000313" key="2">
    <source>
        <dbReference type="Proteomes" id="UP000504638"/>
    </source>
</evidence>
<reference evidence="3" key="3">
    <citation type="submission" date="2025-04" db="UniProtKB">
        <authorList>
            <consortium name="RefSeq"/>
        </authorList>
    </citation>
    <scope>IDENTIFICATION</scope>
    <source>
        <strain evidence="3">CBS 781.70</strain>
    </source>
</reference>
<gene>
    <name evidence="1 3" type="ORF">P152DRAFT_136617</name>
</gene>
<dbReference type="RefSeq" id="XP_033538391.1">
    <property type="nucleotide sequence ID" value="XM_033673815.1"/>
</dbReference>
<proteinExistence type="predicted"/>
<reference evidence="3" key="2">
    <citation type="submission" date="2020-04" db="EMBL/GenBank/DDBJ databases">
        <authorList>
            <consortium name="NCBI Genome Project"/>
        </authorList>
    </citation>
    <scope>NUCLEOTIDE SEQUENCE</scope>
    <source>
        <strain evidence="3">CBS 781.70</strain>
    </source>
</reference>
<dbReference type="Proteomes" id="UP000504638">
    <property type="component" value="Unplaced"/>
</dbReference>
<sequence length="270" mass="31347">MNKKPSRKHNIQNCKVLQEMSQSMTYFTSPKSSPHPFIVAISNAEIGILSHILLLISACPQSSQLRYGLLGSWLYVVHIFEKLLFHNPEAEVWRQDYEKEALGMDFGWQKLQWASALCISPREVGWNFGLQRLQHAPKMSRKRFIANQLRYFCRVFIIMDAASMVQDRWKYPDVFDHPSLLDRLLVSIDSFVIMFCSWETQWTFVSLVDVIGGLSEPEDWPPIHGTFDDMTSVGRFWCSFWQQILHQSLLGYSRALIAFLVSPDVAMQHI</sequence>
<keyword evidence="2" id="KW-1185">Reference proteome</keyword>
<evidence type="ECO:0000313" key="3">
    <source>
        <dbReference type="RefSeq" id="XP_033538391.1"/>
    </source>
</evidence>
<dbReference type="AlphaFoldDB" id="A0A6G1GFX5"/>
<name>A0A6G1GFX5_9PEZI</name>
<dbReference type="GeneID" id="54414385"/>